<dbReference type="SUPFAM" id="SSF55729">
    <property type="entry name" value="Acyl-CoA N-acyltransferases (Nat)"/>
    <property type="match status" value="1"/>
</dbReference>
<dbReference type="InterPro" id="IPR045057">
    <property type="entry name" value="Gcn5-rel_NAT"/>
</dbReference>
<proteinExistence type="predicted"/>
<comment type="caution">
    <text evidence="2">The sequence shown here is derived from an EMBL/GenBank/DDBJ whole genome shotgun (WGS) entry which is preliminary data.</text>
</comment>
<dbReference type="RefSeq" id="WP_378320761.1">
    <property type="nucleotide sequence ID" value="NZ_JBHUHY010000015.1"/>
</dbReference>
<organism evidence="2 3">
    <name type="scientific">Aquimarina celericrescens</name>
    <dbReference type="NCBI Taxonomy" id="1964542"/>
    <lineage>
        <taxon>Bacteria</taxon>
        <taxon>Pseudomonadati</taxon>
        <taxon>Bacteroidota</taxon>
        <taxon>Flavobacteriia</taxon>
        <taxon>Flavobacteriales</taxon>
        <taxon>Flavobacteriaceae</taxon>
        <taxon>Aquimarina</taxon>
    </lineage>
</organism>
<dbReference type="GO" id="GO:0016746">
    <property type="term" value="F:acyltransferase activity"/>
    <property type="evidence" value="ECO:0007669"/>
    <property type="project" value="UniProtKB-KW"/>
</dbReference>
<dbReference type="PANTHER" id="PTHR31435">
    <property type="entry name" value="PROTEIN NATD1"/>
    <property type="match status" value="1"/>
</dbReference>
<dbReference type="InterPro" id="IPR031165">
    <property type="entry name" value="GNAT_YJDJ"/>
</dbReference>
<dbReference type="Gene3D" id="3.40.630.30">
    <property type="match status" value="1"/>
</dbReference>
<evidence type="ECO:0000313" key="3">
    <source>
        <dbReference type="Proteomes" id="UP001597344"/>
    </source>
</evidence>
<protein>
    <submittedName>
        <fullName evidence="2">GNAT family N-acetyltransferase</fullName>
        <ecNumber evidence="2">2.3.1.-</ecNumber>
    </submittedName>
</protein>
<reference evidence="3" key="1">
    <citation type="journal article" date="2019" name="Int. J. Syst. Evol. Microbiol.">
        <title>The Global Catalogue of Microorganisms (GCM) 10K type strain sequencing project: providing services to taxonomists for standard genome sequencing and annotation.</title>
        <authorList>
            <consortium name="The Broad Institute Genomics Platform"/>
            <consortium name="The Broad Institute Genome Sequencing Center for Infectious Disease"/>
            <person name="Wu L."/>
            <person name="Ma J."/>
        </authorList>
    </citation>
    <scope>NUCLEOTIDE SEQUENCE [LARGE SCALE GENOMIC DNA]</scope>
    <source>
        <strain evidence="3">DT92</strain>
    </source>
</reference>
<dbReference type="Pfam" id="PF14542">
    <property type="entry name" value="Acetyltransf_CG"/>
    <property type="match status" value="1"/>
</dbReference>
<feature type="domain" description="N-acetyltransferase" evidence="1">
    <location>
        <begin position="14"/>
        <end position="100"/>
    </location>
</feature>
<keyword evidence="2" id="KW-0808">Transferase</keyword>
<dbReference type="EMBL" id="JBHUHY010000015">
    <property type="protein sequence ID" value="MFD2187750.1"/>
    <property type="molecule type" value="Genomic_DNA"/>
</dbReference>
<keyword evidence="2" id="KW-0012">Acyltransferase</keyword>
<evidence type="ECO:0000313" key="2">
    <source>
        <dbReference type="EMBL" id="MFD2187750.1"/>
    </source>
</evidence>
<dbReference type="PROSITE" id="PS51729">
    <property type="entry name" value="GNAT_YJDJ"/>
    <property type="match status" value="1"/>
</dbReference>
<dbReference type="PANTHER" id="PTHR31435:SF10">
    <property type="entry name" value="BSR4717 PROTEIN"/>
    <property type="match status" value="1"/>
</dbReference>
<dbReference type="Proteomes" id="UP001597344">
    <property type="component" value="Unassembled WGS sequence"/>
</dbReference>
<sequence length="106" mass="12013">MEKKNWSQLTLINNTDHPKKRFELHVEDKIAFIEYILAKGESIYLTHTEVPRSLEGNGLGSAIIKKTLAYIRKNGYQLVPLCPFVAAYLKKHPEAANGILKQGYSV</sequence>
<evidence type="ECO:0000259" key="1">
    <source>
        <dbReference type="PROSITE" id="PS51729"/>
    </source>
</evidence>
<name>A0ABW5AYZ8_9FLAO</name>
<dbReference type="EC" id="2.3.1.-" evidence="2"/>
<dbReference type="InterPro" id="IPR016181">
    <property type="entry name" value="Acyl_CoA_acyltransferase"/>
</dbReference>
<gene>
    <name evidence="2" type="ORF">ACFSJT_13190</name>
</gene>
<keyword evidence="3" id="KW-1185">Reference proteome</keyword>
<accession>A0ABW5AYZ8</accession>